<feature type="region of interest" description="Disordered" evidence="1">
    <location>
        <begin position="40"/>
        <end position="79"/>
    </location>
</feature>
<name>A0A6B7PZ02_PSEPU</name>
<dbReference type="AlphaFoldDB" id="A0A6B7PZ02"/>
<proteinExistence type="predicted"/>
<sequence>MPDISQLYKCIGMVQEHPIIVGTGQVVADQMQVWPTNKPLMATTSRPRSCPMESMTSSGAPPEPLPRGIRRQHGARTLA</sequence>
<feature type="compositionally biased region" description="Basic residues" evidence="1">
    <location>
        <begin position="68"/>
        <end position="79"/>
    </location>
</feature>
<protein>
    <submittedName>
        <fullName evidence="2">Uncharacterized protein</fullName>
    </submittedName>
</protein>
<reference evidence="2" key="1">
    <citation type="submission" date="2019-08" db="EMBL/GenBank/DDBJ databases">
        <authorList>
            <person name="Zhou D."/>
            <person name="Chen F."/>
        </authorList>
    </citation>
    <scope>NUCLEOTIDE SEQUENCE</scope>
    <source>
        <strain evidence="2">150716811</strain>
        <plasmid evidence="2">p716811-VIM</plasmid>
    </source>
</reference>
<geneLocation type="plasmid" evidence="2">
    <name>p716811-VIM</name>
</geneLocation>
<organism evidence="2">
    <name type="scientific">Pseudomonas putida</name>
    <name type="common">Arthrobacter siderocapsulatus</name>
    <dbReference type="NCBI Taxonomy" id="303"/>
    <lineage>
        <taxon>Bacteria</taxon>
        <taxon>Pseudomonadati</taxon>
        <taxon>Pseudomonadota</taxon>
        <taxon>Gammaproteobacteria</taxon>
        <taxon>Pseudomonadales</taxon>
        <taxon>Pseudomonadaceae</taxon>
        <taxon>Pseudomonas</taxon>
    </lineage>
</organism>
<evidence type="ECO:0000256" key="1">
    <source>
        <dbReference type="SAM" id="MobiDB-lite"/>
    </source>
</evidence>
<evidence type="ECO:0000313" key="2">
    <source>
        <dbReference type="EMBL" id="QFX76868.1"/>
    </source>
</evidence>
<dbReference type="EMBL" id="MN310372">
    <property type="protein sequence ID" value="QFX76868.1"/>
    <property type="molecule type" value="Genomic_DNA"/>
</dbReference>
<keyword evidence="2" id="KW-0614">Plasmid</keyword>
<accession>A0A6B7PZ02</accession>